<dbReference type="Pfam" id="PF00346">
    <property type="entry name" value="Complex1_49kDa"/>
    <property type="match status" value="1"/>
</dbReference>
<comment type="subcellular location">
    <subcellularLocation>
        <location evidence="2">Cell membrane</location>
        <topology evidence="2">Peripheral membrane protein</topology>
        <orientation evidence="2">Cytoplasmic side</orientation>
    </subcellularLocation>
</comment>
<keyword evidence="1 2" id="KW-0874">Quinone</keyword>
<sequence>MTIQRTRLQGRDGDLLTVNFGPQHPSTHGVLRLIVDLEGEVIRGLKPVIGYLHTGIEKQMEALRWQQAVVLTDRHDYLSPPINNLAYALAVEKLLGVEAPPRAQVLRVIMSELTRLSSHVVWLGTSSLELGAMSAFMYGFREREKVMDLNEEISGFRMHTSYIRPGGVFADATPRFLEMLDAFIREMPRNVDEYENLLTHNPIWIARTKGIGHLRPEDAIRLAASGPMLRGSGINWDLRQDRPYSGYDKYDWEVAVEDGCDCYARYLVRIKEMRESVKILRQALDGLPPGPVNIDDRKILPPPREELETSMEAVIHHFKLATEGYSLPPGDVYVAVESGRGENGCYIVSDGTHKPRRAKFRSASFVNIQALEQLALGSMVADLIAVIGTADAVLGDVDR</sequence>
<comment type="catalytic activity">
    <reaction evidence="2">
        <text>a quinone + NADH + 5 H(+)(in) = a quinol + NAD(+) + 4 H(+)(out)</text>
        <dbReference type="Rhea" id="RHEA:57888"/>
        <dbReference type="ChEBI" id="CHEBI:15378"/>
        <dbReference type="ChEBI" id="CHEBI:24646"/>
        <dbReference type="ChEBI" id="CHEBI:57540"/>
        <dbReference type="ChEBI" id="CHEBI:57945"/>
        <dbReference type="ChEBI" id="CHEBI:132124"/>
    </reaction>
</comment>
<comment type="similarity">
    <text evidence="2">Belongs to the complex I 49 kDa subunit family.</text>
</comment>
<comment type="caution">
    <text evidence="4">The sequence shown here is derived from an EMBL/GenBank/DDBJ whole genome shotgun (WGS) entry which is preliminary data.</text>
</comment>
<dbReference type="Gene3D" id="1.10.645.10">
    <property type="entry name" value="Cytochrome-c3 Hydrogenase, chain B"/>
    <property type="match status" value="1"/>
</dbReference>
<dbReference type="GO" id="GO:0048038">
    <property type="term" value="F:quinone binding"/>
    <property type="evidence" value="ECO:0007669"/>
    <property type="project" value="UniProtKB-KW"/>
</dbReference>
<dbReference type="SUPFAM" id="SSF56762">
    <property type="entry name" value="HydB/Nqo4-like"/>
    <property type="match status" value="1"/>
</dbReference>
<dbReference type="PANTHER" id="PTHR11993:SF10">
    <property type="entry name" value="NADH DEHYDROGENASE [UBIQUINONE] IRON-SULFUR PROTEIN 2, MITOCHONDRIAL"/>
    <property type="match status" value="1"/>
</dbReference>
<dbReference type="RefSeq" id="WP_350340729.1">
    <property type="nucleotide sequence ID" value="NZ_JAEKNQ010000030.1"/>
</dbReference>
<keyword evidence="2" id="KW-0520">NAD</keyword>
<dbReference type="InterPro" id="IPR022885">
    <property type="entry name" value="NDH1_su_D/H"/>
</dbReference>
<gene>
    <name evidence="2" type="primary">nuoD</name>
    <name evidence="4" type="ORF">JF888_07380</name>
</gene>
<dbReference type="EC" id="7.1.1.-" evidence="2"/>
<evidence type="ECO:0000259" key="3">
    <source>
        <dbReference type="Pfam" id="PF00346"/>
    </source>
</evidence>
<dbReference type="InterPro" id="IPR029014">
    <property type="entry name" value="NiFe-Hase_large"/>
</dbReference>
<comment type="function">
    <text evidence="2">NDH-1 shuttles electrons from NADH, via FMN and iron-sulfur (Fe-S) centers, to quinones in the respiratory chain. The immediate electron acceptor for the enzyme in this species is believed to be ubiquinone. Couples the redox reaction to proton translocation (for every two electrons transferred, four hydrogen ions are translocated across the cytoplasmic membrane), and thus conserves the redox energy in a proton gradient.</text>
</comment>
<dbReference type="NCBIfam" id="TIGR01962">
    <property type="entry name" value="NuoD"/>
    <property type="match status" value="1"/>
</dbReference>
<keyword evidence="2" id="KW-1278">Translocase</keyword>
<dbReference type="HAMAP" id="MF_01358">
    <property type="entry name" value="NDH1_NuoD"/>
    <property type="match status" value="1"/>
</dbReference>
<protein>
    <recommendedName>
        <fullName evidence="2">NADH-quinone oxidoreductase subunit D</fullName>
        <ecNumber evidence="2">7.1.1.-</ecNumber>
    </recommendedName>
    <alternativeName>
        <fullName evidence="2">NADH dehydrogenase I subunit D</fullName>
    </alternativeName>
    <alternativeName>
        <fullName evidence="2">NDH-1 subunit D</fullName>
    </alternativeName>
</protein>
<organism evidence="4 5">
    <name type="scientific">Candidatus Dormiibacter inghamiae</name>
    <dbReference type="NCBI Taxonomy" id="3127013"/>
    <lineage>
        <taxon>Bacteria</taxon>
        <taxon>Bacillati</taxon>
        <taxon>Candidatus Dormiibacterota</taxon>
        <taxon>Candidatus Dormibacteria</taxon>
        <taxon>Candidatus Dormibacterales</taxon>
        <taxon>Candidatus Dormibacteraceae</taxon>
        <taxon>Candidatus Dormiibacter</taxon>
    </lineage>
</organism>
<reference evidence="4 5" key="1">
    <citation type="submission" date="2020-10" db="EMBL/GenBank/DDBJ databases">
        <title>Ca. Dormibacterota MAGs.</title>
        <authorList>
            <person name="Montgomery K."/>
        </authorList>
    </citation>
    <scope>NUCLEOTIDE SEQUENCE [LARGE SCALE GENOMIC DNA]</scope>
    <source>
        <strain evidence="4">SC8811_S16_3</strain>
    </source>
</reference>
<evidence type="ECO:0000256" key="2">
    <source>
        <dbReference type="HAMAP-Rule" id="MF_01358"/>
    </source>
</evidence>
<evidence type="ECO:0000313" key="5">
    <source>
        <dbReference type="Proteomes" id="UP000620075"/>
    </source>
</evidence>
<dbReference type="Proteomes" id="UP000620075">
    <property type="component" value="Unassembled WGS sequence"/>
</dbReference>
<evidence type="ECO:0000256" key="1">
    <source>
        <dbReference type="ARBA" id="ARBA00022719"/>
    </source>
</evidence>
<proteinExistence type="inferred from homology"/>
<dbReference type="GO" id="GO:0050136">
    <property type="term" value="F:NADH dehydrogenase (quinone) (non-electrogenic) activity"/>
    <property type="evidence" value="ECO:0007669"/>
    <property type="project" value="UniProtKB-UniRule"/>
</dbReference>
<comment type="subunit">
    <text evidence="2">NDH-1 is composed of 14 different subunits. Subunits NuoB, C, D, E, F, and G constitute the peripheral sector of the complex.</text>
</comment>
<name>A0A934K774_9BACT</name>
<keyword evidence="2" id="KW-0830">Ubiquinone</keyword>
<dbReference type="GO" id="GO:0005886">
    <property type="term" value="C:plasma membrane"/>
    <property type="evidence" value="ECO:0007669"/>
    <property type="project" value="UniProtKB-SubCell"/>
</dbReference>
<dbReference type="EMBL" id="JAEKNQ010000030">
    <property type="protein sequence ID" value="MBJ7602996.1"/>
    <property type="molecule type" value="Genomic_DNA"/>
</dbReference>
<dbReference type="PANTHER" id="PTHR11993">
    <property type="entry name" value="NADH-UBIQUINONE OXIDOREDUCTASE 49 KDA SUBUNIT"/>
    <property type="match status" value="1"/>
</dbReference>
<dbReference type="InterPro" id="IPR001135">
    <property type="entry name" value="NADH_Q_OxRdtase_suD"/>
</dbReference>
<dbReference type="AlphaFoldDB" id="A0A934K774"/>
<keyword evidence="2" id="KW-1003">Cell membrane</keyword>
<evidence type="ECO:0000313" key="4">
    <source>
        <dbReference type="EMBL" id="MBJ7602996.1"/>
    </source>
</evidence>
<dbReference type="GO" id="GO:0051287">
    <property type="term" value="F:NAD binding"/>
    <property type="evidence" value="ECO:0007669"/>
    <property type="project" value="InterPro"/>
</dbReference>
<feature type="domain" description="NADH-quinone oxidoreductase subunit D" evidence="3">
    <location>
        <begin position="130"/>
        <end position="399"/>
    </location>
</feature>
<keyword evidence="2" id="KW-0813">Transport</keyword>
<keyword evidence="2" id="KW-0472">Membrane</keyword>
<accession>A0A934K774</accession>
<keyword evidence="4" id="KW-0560">Oxidoreductase</keyword>
<dbReference type="NCBIfam" id="NF004739">
    <property type="entry name" value="PRK06075.1"/>
    <property type="match status" value="1"/>
</dbReference>